<dbReference type="STRING" id="889453.SAMN03080601_03440"/>
<dbReference type="KEGG" id="asx:CDL62_14480"/>
<organism evidence="1 2">
    <name type="scientific">Alkalitalea saponilacus</name>
    <dbReference type="NCBI Taxonomy" id="889453"/>
    <lineage>
        <taxon>Bacteria</taxon>
        <taxon>Pseudomonadati</taxon>
        <taxon>Bacteroidota</taxon>
        <taxon>Bacteroidia</taxon>
        <taxon>Marinilabiliales</taxon>
        <taxon>Marinilabiliaceae</taxon>
        <taxon>Alkalitalea</taxon>
    </lineage>
</organism>
<proteinExistence type="predicted"/>
<evidence type="ECO:0000313" key="1">
    <source>
        <dbReference type="EMBL" id="SKC24147.1"/>
    </source>
</evidence>
<dbReference type="EMBL" id="FUYV01000033">
    <property type="protein sequence ID" value="SKC24147.1"/>
    <property type="molecule type" value="Genomic_DNA"/>
</dbReference>
<dbReference type="PROSITE" id="PS51257">
    <property type="entry name" value="PROKAR_LIPOPROTEIN"/>
    <property type="match status" value="1"/>
</dbReference>
<keyword evidence="2" id="KW-1185">Reference proteome</keyword>
<dbReference type="InterPro" id="IPR025345">
    <property type="entry name" value="DUF4249"/>
</dbReference>
<reference evidence="1 2" key="1">
    <citation type="submission" date="2017-02" db="EMBL/GenBank/DDBJ databases">
        <authorList>
            <person name="Peterson S.W."/>
        </authorList>
    </citation>
    <scope>NUCLEOTIDE SEQUENCE [LARGE SCALE GENOMIC DNA]</scope>
    <source>
        <strain evidence="1 2">DSM 24412</strain>
    </source>
</reference>
<dbReference type="Proteomes" id="UP000191055">
    <property type="component" value="Unassembled WGS sequence"/>
</dbReference>
<dbReference type="RefSeq" id="WP_079559098.1">
    <property type="nucleotide sequence ID" value="NZ_CP021904.1"/>
</dbReference>
<dbReference type="AlphaFoldDB" id="A0A1T5HTY1"/>
<sequence length="363" mass="41549">MNHILKYTTYFITISLVLFLLYSCEDAVTDFKIKSQPPKIVLNGLLEPDSIIKIHLHKSVGIDEVLLNAAIENAKVELFENSIHIGTLNHTGYGYYAIDNLYPKVGSTYRIEASVDKIGLAWAETTIPKAPEFKEIVTSYRYNVPERGCSGCGLTNRLNIEIKADADPGELYYLAVSAMGYRYLIDYGTPECEELYNSEYDYYYNDCVFPEADTLGLSPQMIEMGTNDKRNTFLRSSWDSGMKSYWLSYFDYEERGLKQYFSNEHFRNEALTINVDIISSRLYNNESSEFDLLVYRYDENYYKFLLSLARRNEAEDFLFTEKVSIYSNVENGLGVLGSASGTVVAVEYDVEKFTQSSLIDVID</sequence>
<evidence type="ECO:0000313" key="2">
    <source>
        <dbReference type="Proteomes" id="UP000191055"/>
    </source>
</evidence>
<accession>A0A1T5HTY1</accession>
<name>A0A1T5HTY1_9BACT</name>
<dbReference type="OrthoDB" id="1466461at2"/>
<protein>
    <recommendedName>
        <fullName evidence="3">DUF4249 domain-containing protein</fullName>
    </recommendedName>
</protein>
<dbReference type="Pfam" id="PF14054">
    <property type="entry name" value="DUF4249"/>
    <property type="match status" value="1"/>
</dbReference>
<gene>
    <name evidence="1" type="ORF">SAMN03080601_03440</name>
</gene>
<evidence type="ECO:0008006" key="3">
    <source>
        <dbReference type="Google" id="ProtNLM"/>
    </source>
</evidence>